<evidence type="ECO:0000256" key="1">
    <source>
        <dbReference type="ARBA" id="ARBA00022821"/>
    </source>
</evidence>
<gene>
    <name evidence="4" type="ORF">LWI28_022105</name>
</gene>
<dbReference type="PANTHER" id="PTHR33463">
    <property type="entry name" value="NB-ARC DOMAIN-CONTAINING PROTEIN-RELATED"/>
    <property type="match status" value="1"/>
</dbReference>
<organism evidence="4 5">
    <name type="scientific">Acer negundo</name>
    <name type="common">Box elder</name>
    <dbReference type="NCBI Taxonomy" id="4023"/>
    <lineage>
        <taxon>Eukaryota</taxon>
        <taxon>Viridiplantae</taxon>
        <taxon>Streptophyta</taxon>
        <taxon>Embryophyta</taxon>
        <taxon>Tracheophyta</taxon>
        <taxon>Spermatophyta</taxon>
        <taxon>Magnoliopsida</taxon>
        <taxon>eudicotyledons</taxon>
        <taxon>Gunneridae</taxon>
        <taxon>Pentapetalae</taxon>
        <taxon>rosids</taxon>
        <taxon>malvids</taxon>
        <taxon>Sapindales</taxon>
        <taxon>Sapindaceae</taxon>
        <taxon>Hippocastanoideae</taxon>
        <taxon>Acereae</taxon>
        <taxon>Acer</taxon>
    </lineage>
</organism>
<dbReference type="InterPro" id="IPR057135">
    <property type="entry name" value="At4g27190-like_LRR"/>
</dbReference>
<dbReference type="EMBL" id="JAJSOW010000100">
    <property type="protein sequence ID" value="KAI9186907.1"/>
    <property type="molecule type" value="Genomic_DNA"/>
</dbReference>
<proteinExistence type="predicted"/>
<dbReference type="Pfam" id="PF23247">
    <property type="entry name" value="LRR_RPS2"/>
    <property type="match status" value="1"/>
</dbReference>
<dbReference type="InterPro" id="IPR032675">
    <property type="entry name" value="LRR_dom_sf"/>
</dbReference>
<keyword evidence="1" id="KW-0611">Plant defense</keyword>
<feature type="domain" description="Disease resistance protein At4g27190-like leucine-rich repeats" evidence="3">
    <location>
        <begin position="147"/>
        <end position="248"/>
    </location>
</feature>
<protein>
    <recommendedName>
        <fullName evidence="3">Disease resistance protein At4g27190-like leucine-rich repeats domain-containing protein</fullName>
    </recommendedName>
</protein>
<dbReference type="PANTHER" id="PTHR33463:SF187">
    <property type="entry name" value="AND NB-ARC DOMAIN DISEASE RESISTANCE PROTEIN, PUTATIVE-RELATED"/>
    <property type="match status" value="1"/>
</dbReference>
<evidence type="ECO:0000256" key="2">
    <source>
        <dbReference type="SAM" id="MobiDB-lite"/>
    </source>
</evidence>
<dbReference type="Gene3D" id="3.80.10.10">
    <property type="entry name" value="Ribonuclease Inhibitor"/>
    <property type="match status" value="1"/>
</dbReference>
<comment type="caution">
    <text evidence="4">The sequence shown here is derived from an EMBL/GenBank/DDBJ whole genome shotgun (WGS) entry which is preliminary data.</text>
</comment>
<reference evidence="4" key="1">
    <citation type="journal article" date="2022" name="Plant J.">
        <title>Strategies of tolerance reflected in two North American maple genomes.</title>
        <authorList>
            <person name="McEvoy S.L."/>
            <person name="Sezen U.U."/>
            <person name="Trouern-Trend A."/>
            <person name="McMahon S.M."/>
            <person name="Schaberg P.G."/>
            <person name="Yang J."/>
            <person name="Wegrzyn J.L."/>
            <person name="Swenson N.G."/>
        </authorList>
    </citation>
    <scope>NUCLEOTIDE SEQUENCE</scope>
    <source>
        <strain evidence="4">91603</strain>
    </source>
</reference>
<evidence type="ECO:0000259" key="3">
    <source>
        <dbReference type="Pfam" id="PF23247"/>
    </source>
</evidence>
<dbReference type="Proteomes" id="UP001064489">
    <property type="component" value="Chromosome 3"/>
</dbReference>
<dbReference type="AlphaFoldDB" id="A0AAD5J7Q0"/>
<reference evidence="4" key="2">
    <citation type="submission" date="2023-02" db="EMBL/GenBank/DDBJ databases">
        <authorList>
            <person name="Swenson N.G."/>
            <person name="Wegrzyn J.L."/>
            <person name="Mcevoy S.L."/>
        </authorList>
    </citation>
    <scope>NUCLEOTIDE SEQUENCE</scope>
    <source>
        <strain evidence="4">91603</strain>
        <tissue evidence="4">Leaf</tissue>
    </source>
</reference>
<accession>A0AAD5J7Q0</accession>
<feature type="region of interest" description="Disordered" evidence="2">
    <location>
        <begin position="1"/>
        <end position="72"/>
    </location>
</feature>
<evidence type="ECO:0000313" key="5">
    <source>
        <dbReference type="Proteomes" id="UP001064489"/>
    </source>
</evidence>
<keyword evidence="5" id="KW-1185">Reference proteome</keyword>
<name>A0AAD5J7Q0_ACENE</name>
<dbReference type="InterPro" id="IPR050905">
    <property type="entry name" value="Plant_NBS-LRR"/>
</dbReference>
<sequence>MRNLRKPQKYQNSRNCPGKFPPGPPTHKNYHEVPSRKTQLPGPRHRKLDLRSDEAAANKPFWTGGEGPRAENQWQRRATAVSPFECRSALIGAELGVGDEEEMDGWPCLDLMESAVLPVRGRVYFRQRRDRSAASTPTPPGMFSRLIESCPKIEKLFRPELVHNFQYLEQIYVACCEQLAEIISTSDDDEENNEEGKDFTIVFTLPKLREMTFRYLPQLKCICNRGSRMECNSLEKIEIVKCPKLKRIPLLLPHSDNGQLLPPASLKRIEANSKEWWDSLEWDHPNIKNVLEPYVVFAS</sequence>
<evidence type="ECO:0000313" key="4">
    <source>
        <dbReference type="EMBL" id="KAI9186907.1"/>
    </source>
</evidence>